<organism evidence="2 3">
    <name type="scientific">Streptomyces sodiiphilus</name>
    <dbReference type="NCBI Taxonomy" id="226217"/>
    <lineage>
        <taxon>Bacteria</taxon>
        <taxon>Bacillati</taxon>
        <taxon>Actinomycetota</taxon>
        <taxon>Actinomycetes</taxon>
        <taxon>Kitasatosporales</taxon>
        <taxon>Streptomycetaceae</taxon>
        <taxon>Streptomyces</taxon>
    </lineage>
</organism>
<feature type="region of interest" description="Disordered" evidence="1">
    <location>
        <begin position="1"/>
        <end position="65"/>
    </location>
</feature>
<evidence type="ECO:0000256" key="1">
    <source>
        <dbReference type="SAM" id="MobiDB-lite"/>
    </source>
</evidence>
<accession>A0ABN2P158</accession>
<keyword evidence="3" id="KW-1185">Reference proteome</keyword>
<reference evidence="2 3" key="1">
    <citation type="journal article" date="2019" name="Int. J. Syst. Evol. Microbiol.">
        <title>The Global Catalogue of Microorganisms (GCM) 10K type strain sequencing project: providing services to taxonomists for standard genome sequencing and annotation.</title>
        <authorList>
            <consortium name="The Broad Institute Genomics Platform"/>
            <consortium name="The Broad Institute Genome Sequencing Center for Infectious Disease"/>
            <person name="Wu L."/>
            <person name="Ma J."/>
        </authorList>
    </citation>
    <scope>NUCLEOTIDE SEQUENCE [LARGE SCALE GENOMIC DNA]</scope>
    <source>
        <strain evidence="2 3">JCM 13581</strain>
    </source>
</reference>
<evidence type="ECO:0000313" key="3">
    <source>
        <dbReference type="Proteomes" id="UP001501303"/>
    </source>
</evidence>
<dbReference type="EMBL" id="BAAAMJ010000015">
    <property type="protein sequence ID" value="GAA1909051.1"/>
    <property type="molecule type" value="Genomic_DNA"/>
</dbReference>
<sequence>MGRQQAAGGKETGMTSGHRGLRTGRDGDGLPGTPWTPPSAPPQPDSGSPPGEGEHRKPDGEDDGT</sequence>
<dbReference type="Proteomes" id="UP001501303">
    <property type="component" value="Unassembled WGS sequence"/>
</dbReference>
<name>A0ABN2P158_9ACTN</name>
<evidence type="ECO:0000313" key="2">
    <source>
        <dbReference type="EMBL" id="GAA1909051.1"/>
    </source>
</evidence>
<comment type="caution">
    <text evidence="2">The sequence shown here is derived from an EMBL/GenBank/DDBJ whole genome shotgun (WGS) entry which is preliminary data.</text>
</comment>
<feature type="compositionally biased region" description="Pro residues" evidence="1">
    <location>
        <begin position="34"/>
        <end position="44"/>
    </location>
</feature>
<protein>
    <submittedName>
        <fullName evidence="2">Uncharacterized protein</fullName>
    </submittedName>
</protein>
<gene>
    <name evidence="2" type="ORF">GCM10009716_18750</name>
</gene>
<proteinExistence type="predicted"/>